<evidence type="ECO:0000256" key="6">
    <source>
        <dbReference type="HAMAP-Rule" id="MF_02040"/>
    </source>
</evidence>
<dbReference type="EMBL" id="AP011720">
    <property type="protein sequence ID" value="BAL55551.1"/>
    <property type="molecule type" value="Genomic_DNA"/>
</dbReference>
<keyword evidence="4 6" id="KW-0408">Iron</keyword>
<dbReference type="InterPro" id="IPR019591">
    <property type="entry name" value="Mrp/NBP35_ATP-bd"/>
</dbReference>
<proteinExistence type="inferred from homology"/>
<dbReference type="InterPro" id="IPR027417">
    <property type="entry name" value="P-loop_NTPase"/>
</dbReference>
<evidence type="ECO:0000256" key="3">
    <source>
        <dbReference type="ARBA" id="ARBA00022840"/>
    </source>
</evidence>
<dbReference type="GO" id="GO:0046872">
    <property type="term" value="F:metal ion binding"/>
    <property type="evidence" value="ECO:0007669"/>
    <property type="project" value="UniProtKB-KW"/>
</dbReference>
<dbReference type="InterPro" id="IPR033756">
    <property type="entry name" value="YlxH/NBP35"/>
</dbReference>
<comment type="similarity">
    <text evidence="6">Belongs to the Mrp/NBP35 ATP-binding proteins family.</text>
</comment>
<dbReference type="AlphaFoldDB" id="H5SHB5"/>
<feature type="binding site" evidence="6">
    <location>
        <begin position="24"/>
        <end position="31"/>
    </location>
    <ligand>
        <name>ATP</name>
        <dbReference type="ChEBI" id="CHEBI:30616"/>
    </ligand>
</feature>
<dbReference type="HAMAP" id="MF_02040">
    <property type="entry name" value="Mrp_NBP35"/>
    <property type="match status" value="1"/>
</dbReference>
<dbReference type="GO" id="GO:0016226">
    <property type="term" value="P:iron-sulfur cluster assembly"/>
    <property type="evidence" value="ECO:0007669"/>
    <property type="project" value="InterPro"/>
</dbReference>
<comment type="function">
    <text evidence="6">Binds and transfers iron-sulfur (Fe-S) clusters to target apoproteins. Can hydrolyze ATP.</text>
</comment>
<dbReference type="Pfam" id="PF10609">
    <property type="entry name" value="ParA"/>
    <property type="match status" value="1"/>
</dbReference>
<dbReference type="PANTHER" id="PTHR42961">
    <property type="entry name" value="IRON-SULFUR PROTEIN NUBPL"/>
    <property type="match status" value="1"/>
</dbReference>
<keyword evidence="3 6" id="KW-0067">ATP-binding</keyword>
<gene>
    <name evidence="7" type="ORF">HGMM_F28H07C25</name>
</gene>
<protein>
    <recommendedName>
        <fullName evidence="6">Iron-sulfur cluster carrier protein</fullName>
    </recommendedName>
</protein>
<comment type="subunit">
    <text evidence="6">Homodimer.</text>
</comment>
<evidence type="ECO:0000313" key="7">
    <source>
        <dbReference type="EMBL" id="BAL55551.1"/>
    </source>
</evidence>
<accession>H5SHB5</accession>
<reference evidence="7" key="2">
    <citation type="journal article" date="2012" name="PLoS ONE">
        <title>A Deeply Branching Thermophilic Bacterium with an Ancient Acetyl-CoA Pathway Dominates a Subsurface Ecosystem.</title>
        <authorList>
            <person name="Takami H."/>
            <person name="Noguchi H."/>
            <person name="Takaki Y."/>
            <person name="Uchiyama I."/>
            <person name="Toyoda A."/>
            <person name="Nishi S."/>
            <person name="Chee G.-J."/>
            <person name="Arai W."/>
            <person name="Nunoura T."/>
            <person name="Itoh T."/>
            <person name="Hattori M."/>
            <person name="Takai K."/>
        </authorList>
    </citation>
    <scope>NUCLEOTIDE SEQUENCE</scope>
</reference>
<evidence type="ECO:0000256" key="2">
    <source>
        <dbReference type="ARBA" id="ARBA00022741"/>
    </source>
</evidence>
<dbReference type="GO" id="GO:0140663">
    <property type="term" value="F:ATP-dependent FeS chaperone activity"/>
    <property type="evidence" value="ECO:0007669"/>
    <property type="project" value="InterPro"/>
</dbReference>
<dbReference type="PANTHER" id="PTHR42961:SF2">
    <property type="entry name" value="IRON-SULFUR PROTEIN NUBPL"/>
    <property type="match status" value="1"/>
</dbReference>
<keyword evidence="5 6" id="KW-0411">Iron-sulfur</keyword>
<dbReference type="GO" id="GO:0005524">
    <property type="term" value="F:ATP binding"/>
    <property type="evidence" value="ECO:0007669"/>
    <property type="project" value="UniProtKB-UniRule"/>
</dbReference>
<keyword evidence="1 6" id="KW-0479">Metal-binding</keyword>
<dbReference type="InterPro" id="IPR044304">
    <property type="entry name" value="NUBPL-like"/>
</dbReference>
<dbReference type="GO" id="GO:0016887">
    <property type="term" value="F:ATP hydrolysis activity"/>
    <property type="evidence" value="ECO:0007669"/>
    <property type="project" value="UniProtKB-UniRule"/>
</dbReference>
<dbReference type="GO" id="GO:0051539">
    <property type="term" value="F:4 iron, 4 sulfur cluster binding"/>
    <property type="evidence" value="ECO:0007669"/>
    <property type="project" value="TreeGrafter"/>
</dbReference>
<evidence type="ECO:0000256" key="1">
    <source>
        <dbReference type="ARBA" id="ARBA00022723"/>
    </source>
</evidence>
<name>H5SHB5_9BACT</name>
<organism evidence="7">
    <name type="scientific">uncultured Acetothermia bacterium</name>
    <dbReference type="NCBI Taxonomy" id="236499"/>
    <lineage>
        <taxon>Bacteria</taxon>
        <taxon>Candidatus Bipolaricaulota</taxon>
        <taxon>environmental samples</taxon>
    </lineage>
</organism>
<evidence type="ECO:0000256" key="5">
    <source>
        <dbReference type="ARBA" id="ARBA00023014"/>
    </source>
</evidence>
<reference evidence="7" key="1">
    <citation type="journal article" date="2005" name="Environ. Microbiol.">
        <title>Genetic and functional properties of uncultivated thermophilic crenarchaeotes from a subsurface gold mine as revealed by analysis of genome fragments.</title>
        <authorList>
            <person name="Nunoura T."/>
            <person name="Hirayama H."/>
            <person name="Takami H."/>
            <person name="Oida H."/>
            <person name="Nishi S."/>
            <person name="Shimamura S."/>
            <person name="Suzuki Y."/>
            <person name="Inagaki F."/>
            <person name="Takai K."/>
            <person name="Nealson K.H."/>
            <person name="Horikoshi K."/>
        </authorList>
    </citation>
    <scope>NUCLEOTIDE SEQUENCE</scope>
</reference>
<dbReference type="Gene3D" id="3.40.50.300">
    <property type="entry name" value="P-loop containing nucleotide triphosphate hydrolases"/>
    <property type="match status" value="1"/>
</dbReference>
<dbReference type="SUPFAM" id="SSF52540">
    <property type="entry name" value="P-loop containing nucleoside triphosphate hydrolases"/>
    <property type="match status" value="1"/>
</dbReference>
<evidence type="ECO:0000256" key="4">
    <source>
        <dbReference type="ARBA" id="ARBA00023004"/>
    </source>
</evidence>
<keyword evidence="2 6" id="KW-0547">Nucleotide-binding</keyword>
<keyword evidence="6" id="KW-0378">Hydrolase</keyword>
<sequence>MDPRVAIIEERLKPIKRILAVAAGKGGVGKSTVATGLALILAQMGHRVGLLDLDFYGPSTHIILGVSEDVQPREERGIVPPKVHNIEFMSFVYYTGKNPTPLRGPDITNALIELLAITRWGELDFLIVDMPPGLGDTTLDAIRLLRNPSFLIVTTPSRVAQETVKRLLMLVQELKLPIVGIWENMSRPGASAQLLPCTGRLPFDETLEGALGDPERFLQTEFARRLQEITSSFSL</sequence>
<dbReference type="CDD" id="cd02037">
    <property type="entry name" value="Mrp_NBP35"/>
    <property type="match status" value="1"/>
</dbReference>